<evidence type="ECO:0008006" key="6">
    <source>
        <dbReference type="Google" id="ProtNLM"/>
    </source>
</evidence>
<dbReference type="VEuPathDB" id="FungiDB:AB675_2932"/>
<dbReference type="OrthoDB" id="410267at2759"/>
<dbReference type="RefSeq" id="XP_017996447.1">
    <property type="nucleotide sequence ID" value="XM_018142942.1"/>
</dbReference>
<reference evidence="4 5" key="1">
    <citation type="submission" date="2015-06" db="EMBL/GenBank/DDBJ databases">
        <title>Draft genome of the ant-associated black yeast Phialophora attae CBS 131958.</title>
        <authorList>
            <person name="Moreno L.F."/>
            <person name="Stielow B.J."/>
            <person name="de Hoog S."/>
            <person name="Vicente V.A."/>
            <person name="Weiss V.A."/>
            <person name="de Vries M."/>
            <person name="Cruz L.M."/>
            <person name="Souza E.M."/>
        </authorList>
    </citation>
    <scope>NUCLEOTIDE SEQUENCE [LARGE SCALE GENOMIC DNA]</scope>
    <source>
        <strain evidence="4 5">CBS 131958</strain>
    </source>
</reference>
<dbReference type="GeneID" id="28734822"/>
<feature type="compositionally biased region" description="Polar residues" evidence="3">
    <location>
        <begin position="125"/>
        <end position="138"/>
    </location>
</feature>
<dbReference type="STRING" id="1664694.A0A0N1GZH8"/>
<dbReference type="AlphaFoldDB" id="A0A0N1GZH8"/>
<dbReference type="CDD" id="cd12148">
    <property type="entry name" value="fungal_TF_MHR"/>
    <property type="match status" value="1"/>
</dbReference>
<dbReference type="PANTHER" id="PTHR31001">
    <property type="entry name" value="UNCHARACTERIZED TRANSCRIPTIONAL REGULATORY PROTEIN"/>
    <property type="match status" value="1"/>
</dbReference>
<dbReference type="GO" id="GO:0005634">
    <property type="term" value="C:nucleus"/>
    <property type="evidence" value="ECO:0007669"/>
    <property type="project" value="UniProtKB-SubCell"/>
</dbReference>
<gene>
    <name evidence="4" type="ORF">AB675_2932</name>
</gene>
<dbReference type="InterPro" id="IPR050613">
    <property type="entry name" value="Sec_Metabolite_Reg"/>
</dbReference>
<dbReference type="PANTHER" id="PTHR31001:SF76">
    <property type="entry name" value="ZN(2)-C6 FUNGAL-TYPE DOMAIN-CONTAINING PROTEIN"/>
    <property type="match status" value="1"/>
</dbReference>
<accession>A0A0N1GZH8</accession>
<keyword evidence="2" id="KW-0539">Nucleus</keyword>
<name>A0A0N1GZH8_9EURO</name>
<evidence type="ECO:0000313" key="5">
    <source>
        <dbReference type="Proteomes" id="UP000038010"/>
    </source>
</evidence>
<dbReference type="EMBL" id="LFJN01000031">
    <property type="protein sequence ID" value="KPI36484.1"/>
    <property type="molecule type" value="Genomic_DNA"/>
</dbReference>
<comment type="subcellular location">
    <subcellularLocation>
        <location evidence="1">Nucleus</location>
    </subcellularLocation>
</comment>
<proteinExistence type="predicted"/>
<feature type="region of interest" description="Disordered" evidence="3">
    <location>
        <begin position="117"/>
        <end position="187"/>
    </location>
</feature>
<evidence type="ECO:0000313" key="4">
    <source>
        <dbReference type="EMBL" id="KPI36484.1"/>
    </source>
</evidence>
<evidence type="ECO:0000256" key="3">
    <source>
        <dbReference type="SAM" id="MobiDB-lite"/>
    </source>
</evidence>
<dbReference type="Gene3D" id="2.20.70.150">
    <property type="match status" value="1"/>
</dbReference>
<sequence length="776" mass="86251">MALQPTRRVVTGHDADGVATFLSDTSLSPASPLANDGSAPPPSVPGFINIAKTHGFPDTSVAQGDVFTDYYGKQMPLTDDTGVTCRIVDFPPLPEDAPDEINFWGPDGYDPKKHRVYPRPEGKTSQDAQHNASNSVVTSPHDVVFQVPGLTPGSATSHTTPSQHNILSPTYTLSNGPVQQAPQPGTIDFPGPYGQIQLGDYDSRLKSVQILDDGYMRNGLRGLGDEDLIAFMQLLLPSRRQIHQLVEYQIDQVSWYHVCFHGPTFLDELNGATTKGGVLQVRDTDLKWIALLFSVMAASMFSVSESQALSWGFQSDEKQKLTRQWFKCCVTSLNLADYMRCHHIHSVQAITVLSMTAHVLGYSTTQSTLLGAAYKIAQGLGLQRLGLEDDEMSLTTRTGMLMVPAQRQKIVQRETGRRVWAQLCIQDWFSIAFSEMYSVNPLHFVTLKPSNIDDTSLQVYPDEVPGQPGFLNFLYDIARLMPNIHDAILGSNTLFTKYERVLEADSKLRQLVTERCPKFLNVLEPLDPTWPSWTPWARRSVQLCYHHKTIMIHRPFLARSFTEPTFNFSRRACLSASKNILKEAKQAFDEEGPALWIDQAFMVAAGITLVLDLFHRRKGEPELMEHKKLVESTINTLSKYDSMIGARGCRMLASLLAEQSKVCTSNQLGMNNKRAVEDNDLDGANGKRQKFDVPRFVERFVGDKSSFTDGLGTNYPAMQSGGPGAVAQNNSSTLANGNGRPVEESAFSYETFEQLFPPQAGISNSFLFEDLLNFDI</sequence>
<evidence type="ECO:0000256" key="2">
    <source>
        <dbReference type="ARBA" id="ARBA00023242"/>
    </source>
</evidence>
<keyword evidence="5" id="KW-1185">Reference proteome</keyword>
<organism evidence="4 5">
    <name type="scientific">Cyphellophora attinorum</name>
    <dbReference type="NCBI Taxonomy" id="1664694"/>
    <lineage>
        <taxon>Eukaryota</taxon>
        <taxon>Fungi</taxon>
        <taxon>Dikarya</taxon>
        <taxon>Ascomycota</taxon>
        <taxon>Pezizomycotina</taxon>
        <taxon>Eurotiomycetes</taxon>
        <taxon>Chaetothyriomycetidae</taxon>
        <taxon>Chaetothyriales</taxon>
        <taxon>Cyphellophoraceae</taxon>
        <taxon>Cyphellophora</taxon>
    </lineage>
</organism>
<dbReference type="Proteomes" id="UP000038010">
    <property type="component" value="Unassembled WGS sequence"/>
</dbReference>
<protein>
    <recommendedName>
        <fullName evidence="6">Transcription factor domain-containing protein</fullName>
    </recommendedName>
</protein>
<comment type="caution">
    <text evidence="4">The sequence shown here is derived from an EMBL/GenBank/DDBJ whole genome shotgun (WGS) entry which is preliminary data.</text>
</comment>
<feature type="compositionally biased region" description="Polar residues" evidence="3">
    <location>
        <begin position="153"/>
        <end position="183"/>
    </location>
</feature>
<evidence type="ECO:0000256" key="1">
    <source>
        <dbReference type="ARBA" id="ARBA00004123"/>
    </source>
</evidence>